<dbReference type="Proteomes" id="UP000446786">
    <property type="component" value="Unassembled WGS sequence"/>
</dbReference>
<dbReference type="EMBL" id="WTYE01000001">
    <property type="protein sequence ID" value="MXP33526.1"/>
    <property type="molecule type" value="Genomic_DNA"/>
</dbReference>
<name>A0A845AYF2_9SPHN</name>
<evidence type="ECO:0000256" key="1">
    <source>
        <dbReference type="ARBA" id="ARBA00007074"/>
    </source>
</evidence>
<dbReference type="PROSITE" id="PS51935">
    <property type="entry name" value="NLPC_P60"/>
    <property type="match status" value="1"/>
</dbReference>
<protein>
    <recommendedName>
        <fullName evidence="5">NlpC/P60 domain-containing protein</fullName>
    </recommendedName>
</protein>
<evidence type="ECO:0000259" key="5">
    <source>
        <dbReference type="PROSITE" id="PS51935"/>
    </source>
</evidence>
<evidence type="ECO:0000256" key="3">
    <source>
        <dbReference type="ARBA" id="ARBA00022801"/>
    </source>
</evidence>
<evidence type="ECO:0000256" key="4">
    <source>
        <dbReference type="ARBA" id="ARBA00022807"/>
    </source>
</evidence>
<keyword evidence="2" id="KW-0645">Protease</keyword>
<dbReference type="RefSeq" id="WP_160778279.1">
    <property type="nucleotide sequence ID" value="NZ_BAAAZF010000001.1"/>
</dbReference>
<dbReference type="Pfam" id="PF00877">
    <property type="entry name" value="NLPC_P60"/>
    <property type="match status" value="1"/>
</dbReference>
<dbReference type="SUPFAM" id="SSF54001">
    <property type="entry name" value="Cysteine proteinases"/>
    <property type="match status" value="1"/>
</dbReference>
<keyword evidence="3" id="KW-0378">Hydrolase</keyword>
<dbReference type="GO" id="GO:0008234">
    <property type="term" value="F:cysteine-type peptidase activity"/>
    <property type="evidence" value="ECO:0007669"/>
    <property type="project" value="UniProtKB-KW"/>
</dbReference>
<comment type="caution">
    <text evidence="7">The sequence shown here is derived from an EMBL/GenBank/DDBJ whole genome shotgun (WGS) entry which is preliminary data.</text>
</comment>
<dbReference type="Gene3D" id="3.90.1720.10">
    <property type="entry name" value="endopeptidase domain like (from Nostoc punctiforme)"/>
    <property type="match status" value="1"/>
</dbReference>
<reference evidence="7 8" key="1">
    <citation type="submission" date="2019-12" db="EMBL/GenBank/DDBJ databases">
        <title>Genomic-based taxomic classification of the family Erythrobacteraceae.</title>
        <authorList>
            <person name="Xu L."/>
        </authorList>
    </citation>
    <scope>NUCLEOTIDE SEQUENCE [LARGE SCALE GENOMIC DNA]</scope>
    <source>
        <strain evidence="7 8">JCM 16677</strain>
    </source>
</reference>
<proteinExistence type="inferred from homology"/>
<comment type="similarity">
    <text evidence="1">Belongs to the peptidase C40 family.</text>
</comment>
<evidence type="ECO:0000313" key="7">
    <source>
        <dbReference type="EMBL" id="MXP33526.1"/>
    </source>
</evidence>
<evidence type="ECO:0000313" key="8">
    <source>
        <dbReference type="Proteomes" id="UP000446786"/>
    </source>
</evidence>
<sequence length="142" mass="15226">MTDCQRLAQAAEECIGAPYRLRGRSLATGVDCIGLVVTCLARIGRSLDIPANYQLRNSAIASLVDKVDFAGVQLAQGDIASGDIVLARPGPAQHHLLIATSPDRFVHAHAGLRRVVAMPGPIPWPVLSRWRLSETPVAEVEI</sequence>
<organism evidence="7 8">
    <name type="scientific">Parerythrobacter jejuensis</name>
    <dbReference type="NCBI Taxonomy" id="795812"/>
    <lineage>
        <taxon>Bacteria</taxon>
        <taxon>Pseudomonadati</taxon>
        <taxon>Pseudomonadota</taxon>
        <taxon>Alphaproteobacteria</taxon>
        <taxon>Sphingomonadales</taxon>
        <taxon>Erythrobacteraceae</taxon>
        <taxon>Parerythrobacter</taxon>
    </lineage>
</organism>
<dbReference type="AlphaFoldDB" id="A0A845AYF2"/>
<keyword evidence="8" id="KW-1185">Reference proteome</keyword>
<evidence type="ECO:0000256" key="2">
    <source>
        <dbReference type="ARBA" id="ARBA00022670"/>
    </source>
</evidence>
<dbReference type="InterPro" id="IPR038765">
    <property type="entry name" value="Papain-like_cys_pep_sf"/>
</dbReference>
<gene>
    <name evidence="6" type="ORF">GRI94_02895</name>
    <name evidence="7" type="ORF">GRI94_16985</name>
</gene>
<dbReference type="GO" id="GO:0006508">
    <property type="term" value="P:proteolysis"/>
    <property type="evidence" value="ECO:0007669"/>
    <property type="project" value="UniProtKB-KW"/>
</dbReference>
<dbReference type="EMBL" id="WTYE01000001">
    <property type="protein sequence ID" value="MXP30766.1"/>
    <property type="molecule type" value="Genomic_DNA"/>
</dbReference>
<evidence type="ECO:0000313" key="6">
    <source>
        <dbReference type="EMBL" id="MXP30766.1"/>
    </source>
</evidence>
<accession>A0A845AYF2</accession>
<dbReference type="OrthoDB" id="8481272at2"/>
<keyword evidence="4" id="KW-0788">Thiol protease</keyword>
<feature type="domain" description="NlpC/P60" evidence="5">
    <location>
        <begin position="1"/>
        <end position="141"/>
    </location>
</feature>
<dbReference type="InterPro" id="IPR000064">
    <property type="entry name" value="NLP_P60_dom"/>
</dbReference>